<evidence type="ECO:0000313" key="1">
    <source>
        <dbReference type="EMBL" id="CAD7360320.1"/>
    </source>
</evidence>
<reference evidence="1 3" key="2">
    <citation type="submission" date="2020-11" db="EMBL/GenBank/DDBJ databases">
        <authorList>
            <consortium name="Pathogen Informatics"/>
        </authorList>
    </citation>
    <scope>NUCLEOTIDE SEQUENCE [LARGE SCALE GENOMIC DNA]</scope>
    <source>
        <strain evidence="1 3">NCTC12218</strain>
    </source>
</reference>
<proteinExistence type="predicted"/>
<dbReference type="EMBL" id="LR962863">
    <property type="protein sequence ID" value="CAD7360320.1"/>
    <property type="molecule type" value="Genomic_DNA"/>
</dbReference>
<sequence>MSNNGWNIRFYHYLADLNPTQLNDPTMAYADVNEKMVVVHQIG</sequence>
<dbReference type="GeneID" id="93790586"/>
<organism evidence="2">
    <name type="scientific">Staphylococcus schleiferi</name>
    <dbReference type="NCBI Taxonomy" id="1295"/>
    <lineage>
        <taxon>Bacteria</taxon>
        <taxon>Bacillati</taxon>
        <taxon>Bacillota</taxon>
        <taxon>Bacilli</taxon>
        <taxon>Bacillales</taxon>
        <taxon>Staphylococcaceae</taxon>
        <taxon>Staphylococcus</taxon>
    </lineage>
</organism>
<reference evidence="2" key="1">
    <citation type="submission" date="2018-06" db="EMBL/GenBank/DDBJ databases">
        <authorList>
            <consortium name="Pathogen Informatics"/>
            <person name="Doyle S."/>
        </authorList>
    </citation>
    <scope>NUCLEOTIDE SEQUENCE [LARGE SCALE GENOMIC DNA]</scope>
    <source>
        <strain evidence="2">NCTC12218</strain>
    </source>
</reference>
<gene>
    <name evidence="2" type="ORF">NCTC12218_01991</name>
</gene>
<name>A0A7Z7QQY3_STASC</name>
<dbReference type="EMBL" id="UHEF01000001">
    <property type="protein sequence ID" value="SUM89795.1"/>
    <property type="molecule type" value="Genomic_DNA"/>
</dbReference>
<dbReference type="AlphaFoldDB" id="A0A7Z7QQY3"/>
<dbReference type="Proteomes" id="UP000264146">
    <property type="component" value="Chromosome"/>
</dbReference>
<evidence type="ECO:0000313" key="3">
    <source>
        <dbReference type="Proteomes" id="UP000264146"/>
    </source>
</evidence>
<dbReference type="RefSeq" id="WP_016424615.1">
    <property type="nucleotide sequence ID" value="NZ_CABKRV010000001.1"/>
</dbReference>
<protein>
    <submittedName>
        <fullName evidence="2">Uncharacterized protein</fullName>
    </submittedName>
</protein>
<evidence type="ECO:0000313" key="2">
    <source>
        <dbReference type="EMBL" id="SUM89795.1"/>
    </source>
</evidence>
<accession>A0A7Z7QQY3</accession>